<dbReference type="Gene3D" id="3.40.50.150">
    <property type="entry name" value="Vaccinia Virus protein VP39"/>
    <property type="match status" value="1"/>
</dbReference>
<dbReference type="Proteomes" id="UP000461880">
    <property type="component" value="Unassembled WGS sequence"/>
</dbReference>
<name>A0A7X2TGA8_9FIRM</name>
<dbReference type="PANTHER" id="PTHR43042">
    <property type="entry name" value="SAM-DEPENDENT METHYLTRANSFERASE"/>
    <property type="match status" value="1"/>
</dbReference>
<dbReference type="Pfam" id="PF10672">
    <property type="entry name" value="Methyltrans_SAM"/>
    <property type="match status" value="1"/>
</dbReference>
<feature type="domain" description="S-adenosylmethionine-dependent methyltransferase" evidence="4">
    <location>
        <begin position="75"/>
        <end position="206"/>
    </location>
</feature>
<evidence type="ECO:0000259" key="4">
    <source>
        <dbReference type="Pfam" id="PF10672"/>
    </source>
</evidence>
<keyword evidence="6" id="KW-1185">Reference proteome</keyword>
<dbReference type="Gene3D" id="2.60.40.1180">
    <property type="entry name" value="Golgi alpha-mannosidase II"/>
    <property type="match status" value="1"/>
</dbReference>
<dbReference type="InterPro" id="IPR029063">
    <property type="entry name" value="SAM-dependent_MTases_sf"/>
</dbReference>
<dbReference type="CDD" id="cd02440">
    <property type="entry name" value="AdoMet_MTases"/>
    <property type="match status" value="1"/>
</dbReference>
<evidence type="ECO:0000256" key="3">
    <source>
        <dbReference type="ARBA" id="ARBA00022691"/>
    </source>
</evidence>
<evidence type="ECO:0000256" key="1">
    <source>
        <dbReference type="ARBA" id="ARBA00022603"/>
    </source>
</evidence>
<keyword evidence="2 5" id="KW-0808">Transferase</keyword>
<accession>A0A7X2TGA8</accession>
<gene>
    <name evidence="5" type="ORF">FYJ51_05275</name>
</gene>
<keyword evidence="3" id="KW-0949">S-adenosyl-L-methionine</keyword>
<comment type="caution">
    <text evidence="5">The sequence shown here is derived from an EMBL/GenBank/DDBJ whole genome shotgun (WGS) entry which is preliminary data.</text>
</comment>
<dbReference type="InterPro" id="IPR019614">
    <property type="entry name" value="SAM-dep_methyl-trfase"/>
</dbReference>
<dbReference type="PANTHER" id="PTHR43042:SF2">
    <property type="entry name" value="SAM-DEPENDENT METHYLTRANSFERASE"/>
    <property type="match status" value="1"/>
</dbReference>
<dbReference type="InterPro" id="IPR013780">
    <property type="entry name" value="Glyco_hydro_b"/>
</dbReference>
<evidence type="ECO:0000313" key="6">
    <source>
        <dbReference type="Proteomes" id="UP000461880"/>
    </source>
</evidence>
<dbReference type="EMBL" id="VUMN01000009">
    <property type="protein sequence ID" value="MSS58311.1"/>
    <property type="molecule type" value="Genomic_DNA"/>
</dbReference>
<evidence type="ECO:0000313" key="5">
    <source>
        <dbReference type="EMBL" id="MSS58311.1"/>
    </source>
</evidence>
<dbReference type="GO" id="GO:0032259">
    <property type="term" value="P:methylation"/>
    <property type="evidence" value="ECO:0007669"/>
    <property type="project" value="UniProtKB-KW"/>
</dbReference>
<reference evidence="5 6" key="1">
    <citation type="submission" date="2019-08" db="EMBL/GenBank/DDBJ databases">
        <title>In-depth cultivation of the pig gut microbiome towards novel bacterial diversity and tailored functional studies.</title>
        <authorList>
            <person name="Wylensek D."/>
            <person name="Hitch T.C.A."/>
            <person name="Clavel T."/>
        </authorList>
    </citation>
    <scope>NUCLEOTIDE SEQUENCE [LARGE SCALE GENOMIC DNA]</scope>
    <source>
        <strain evidence="5 6">Oil+RF-744-GAM-WT-6</strain>
    </source>
</reference>
<dbReference type="GO" id="GO:0008168">
    <property type="term" value="F:methyltransferase activity"/>
    <property type="evidence" value="ECO:0007669"/>
    <property type="project" value="UniProtKB-KW"/>
</dbReference>
<keyword evidence="1 5" id="KW-0489">Methyltransferase</keyword>
<sequence length="295" mass="33502">MSALLRADQWKDYVLLDAGNGEKLEQWKGITLRRPDPQAIWPNDPEEPLWNHADAVYHRSSKGGGQWEYRKKLPESWTVSYKNLTFKVSPTGFKHTGLFPEQAVNWDWMSDLIRAHSDENLRILNLFAYTGGATMACSAAGAAEVVHVDAAKGMVQWAKENRDLCNLQDHTIRFIVDDVMKFVEREKRRGHTYHGILMDPPSYGRGPNGEMWKFEKEISGLIQACLDVLDPHALFFLINSYTAGFSSIVLEDLMKTMILPEHPDGAVTAGEVAIPMKNRDLNLPCGIYGRWQRND</sequence>
<protein>
    <submittedName>
        <fullName evidence="5">SAM-dependent methyltransferase</fullName>
    </submittedName>
</protein>
<dbReference type="RefSeq" id="WP_105302879.1">
    <property type="nucleotide sequence ID" value="NZ_JAQXPC010000045.1"/>
</dbReference>
<evidence type="ECO:0000256" key="2">
    <source>
        <dbReference type="ARBA" id="ARBA00022679"/>
    </source>
</evidence>
<dbReference type="SUPFAM" id="SSF53335">
    <property type="entry name" value="S-adenosyl-L-methionine-dependent methyltransferases"/>
    <property type="match status" value="1"/>
</dbReference>
<proteinExistence type="predicted"/>
<dbReference type="AlphaFoldDB" id="A0A7X2TGA8"/>
<organism evidence="5 6">
    <name type="scientific">Stecheria intestinalis</name>
    <dbReference type="NCBI Taxonomy" id="2606630"/>
    <lineage>
        <taxon>Bacteria</taxon>
        <taxon>Bacillati</taxon>
        <taxon>Bacillota</taxon>
        <taxon>Erysipelotrichia</taxon>
        <taxon>Erysipelotrichales</taxon>
        <taxon>Erysipelotrichaceae</taxon>
        <taxon>Stecheria</taxon>
    </lineage>
</organism>